<evidence type="ECO:0000313" key="1">
    <source>
        <dbReference type="EMBL" id="CAD7394460.1"/>
    </source>
</evidence>
<accession>A0A7R9GQX1</accession>
<dbReference type="EMBL" id="OC316970">
    <property type="protein sequence ID" value="CAD7394460.1"/>
    <property type="molecule type" value="Genomic_DNA"/>
</dbReference>
<sequence>MSTRYLRLDPDCPLPSGSCIGVCAAISVPGSPKKHFLEEAGVSEAQLDKVVAILADLGLPPSRGLDESLPDLLTAPLDYLNV</sequence>
<gene>
    <name evidence="1" type="ORF">TCEB3V08_LOCUS2385</name>
</gene>
<name>A0A7R9GQX1_TIMCR</name>
<proteinExistence type="predicted"/>
<reference evidence="1" key="1">
    <citation type="submission" date="2020-11" db="EMBL/GenBank/DDBJ databases">
        <authorList>
            <person name="Tran Van P."/>
        </authorList>
    </citation>
    <scope>NUCLEOTIDE SEQUENCE</scope>
</reference>
<organism evidence="1">
    <name type="scientific">Timema cristinae</name>
    <name type="common">Walking stick</name>
    <dbReference type="NCBI Taxonomy" id="61476"/>
    <lineage>
        <taxon>Eukaryota</taxon>
        <taxon>Metazoa</taxon>
        <taxon>Ecdysozoa</taxon>
        <taxon>Arthropoda</taxon>
        <taxon>Hexapoda</taxon>
        <taxon>Insecta</taxon>
        <taxon>Pterygota</taxon>
        <taxon>Neoptera</taxon>
        <taxon>Polyneoptera</taxon>
        <taxon>Phasmatodea</taxon>
        <taxon>Timematodea</taxon>
        <taxon>Timematoidea</taxon>
        <taxon>Timematidae</taxon>
        <taxon>Timema</taxon>
    </lineage>
</organism>
<protein>
    <submittedName>
        <fullName evidence="1">Uncharacterized protein</fullName>
    </submittedName>
</protein>
<dbReference type="AlphaFoldDB" id="A0A7R9GQX1"/>